<evidence type="ECO:0000313" key="4">
    <source>
        <dbReference type="EMBL" id="SMC07953.1"/>
    </source>
</evidence>
<name>A0A1W1WQF3_SULTA</name>
<evidence type="ECO:0000259" key="3">
    <source>
        <dbReference type="Pfam" id="PF13683"/>
    </source>
</evidence>
<dbReference type="InterPro" id="IPR050900">
    <property type="entry name" value="Transposase_IS3/IS150/IS904"/>
</dbReference>
<dbReference type="SUPFAM" id="SSF53098">
    <property type="entry name" value="Ribonuclease H-like"/>
    <property type="match status" value="1"/>
</dbReference>
<accession>A0A1W1WQF3</accession>
<feature type="domain" description="HTH-like" evidence="2">
    <location>
        <begin position="40"/>
        <end position="90"/>
    </location>
</feature>
<dbReference type="Pfam" id="PF13276">
    <property type="entry name" value="HTH_21"/>
    <property type="match status" value="1"/>
</dbReference>
<dbReference type="Proteomes" id="UP000192660">
    <property type="component" value="Unassembled WGS sequence"/>
</dbReference>
<reference evidence="5" key="1">
    <citation type="submission" date="2017-04" db="EMBL/GenBank/DDBJ databases">
        <authorList>
            <person name="Varghese N."/>
            <person name="Submissions S."/>
        </authorList>
    </citation>
    <scope>NUCLEOTIDE SEQUENCE [LARGE SCALE GENOMIC DNA]</scope>
    <source>
        <strain evidence="5">DSM 9293</strain>
    </source>
</reference>
<gene>
    <name evidence="4" type="ORF">SAMN00768000_3547</name>
</gene>
<dbReference type="AlphaFoldDB" id="A0A1W1WQF3"/>
<protein>
    <submittedName>
        <fullName evidence="4">Transposase InsO and inactivated derivatives</fullName>
    </submittedName>
</protein>
<feature type="domain" description="Integrase catalytic" evidence="3">
    <location>
        <begin position="162"/>
        <end position="222"/>
    </location>
</feature>
<proteinExistence type="predicted"/>
<comment type="function">
    <text evidence="1">Involved in the transposition of the insertion sequence.</text>
</comment>
<dbReference type="GO" id="GO:0015074">
    <property type="term" value="P:DNA integration"/>
    <property type="evidence" value="ECO:0007669"/>
    <property type="project" value="InterPro"/>
</dbReference>
<dbReference type="GO" id="GO:0003676">
    <property type="term" value="F:nucleic acid binding"/>
    <property type="evidence" value="ECO:0007669"/>
    <property type="project" value="InterPro"/>
</dbReference>
<dbReference type="InterPro" id="IPR036397">
    <property type="entry name" value="RNaseH_sf"/>
</dbReference>
<organism evidence="4 5">
    <name type="scientific">Sulfobacillus thermosulfidooxidans (strain DSM 9293 / VKM B-1269 / AT-1)</name>
    <dbReference type="NCBI Taxonomy" id="929705"/>
    <lineage>
        <taxon>Bacteria</taxon>
        <taxon>Bacillati</taxon>
        <taxon>Bacillota</taxon>
        <taxon>Clostridia</taxon>
        <taxon>Eubacteriales</taxon>
        <taxon>Clostridiales Family XVII. Incertae Sedis</taxon>
        <taxon>Sulfobacillus</taxon>
    </lineage>
</organism>
<dbReference type="PANTHER" id="PTHR46889:SF4">
    <property type="entry name" value="TRANSPOSASE INSO FOR INSERTION SEQUENCE ELEMENT IS911B-RELATED"/>
    <property type="match status" value="1"/>
</dbReference>
<evidence type="ECO:0000256" key="1">
    <source>
        <dbReference type="ARBA" id="ARBA00002286"/>
    </source>
</evidence>
<dbReference type="InterPro" id="IPR001584">
    <property type="entry name" value="Integrase_cat-core"/>
</dbReference>
<evidence type="ECO:0000259" key="2">
    <source>
        <dbReference type="Pfam" id="PF13276"/>
    </source>
</evidence>
<dbReference type="PANTHER" id="PTHR46889">
    <property type="entry name" value="TRANSPOSASE INSF FOR INSERTION SEQUENCE IS3B-RELATED"/>
    <property type="match status" value="1"/>
</dbReference>
<dbReference type="InterPro" id="IPR012337">
    <property type="entry name" value="RNaseH-like_sf"/>
</dbReference>
<dbReference type="InterPro" id="IPR025948">
    <property type="entry name" value="HTH-like_dom"/>
</dbReference>
<keyword evidence="5" id="KW-1185">Reference proteome</keyword>
<dbReference type="Pfam" id="PF13683">
    <property type="entry name" value="rve_3"/>
    <property type="match status" value="1"/>
</dbReference>
<sequence>MTLLDRGAYPLPLTTQAALLSLNRSSLYYRPVGPDAEEIALKHRIDEIYTDRPFYGSRRMTAQLNHEGYAVNRKRVQRTMREMGIWGLAPGPQTSTRHPQHPVYPYLLKGVTPAYPNHVWGIDVTYIRMVHGWLYLVAIMDWYSRFVVAWELSETLELPFVLTAAERALDNVLTERLWRSVKYEEVYLHDYRSPREARSGLSRYFTFYNYHRLHQSLGYTPPAAWYSPLPSLDRE</sequence>
<dbReference type="Gene3D" id="3.30.420.10">
    <property type="entry name" value="Ribonuclease H-like superfamily/Ribonuclease H"/>
    <property type="match status" value="1"/>
</dbReference>
<evidence type="ECO:0000313" key="5">
    <source>
        <dbReference type="Proteomes" id="UP000192660"/>
    </source>
</evidence>
<dbReference type="EMBL" id="FWWY01000002">
    <property type="protein sequence ID" value="SMC07953.1"/>
    <property type="molecule type" value="Genomic_DNA"/>
</dbReference>